<dbReference type="EMBL" id="JABFAF010000007">
    <property type="protein sequence ID" value="MBA0860523.1"/>
    <property type="molecule type" value="Genomic_DNA"/>
</dbReference>
<name>A0A7J9LP55_GOSSC</name>
<protein>
    <submittedName>
        <fullName evidence="1">Uncharacterized protein</fullName>
    </submittedName>
</protein>
<dbReference type="Proteomes" id="UP000593576">
    <property type="component" value="Unassembled WGS sequence"/>
</dbReference>
<comment type="caution">
    <text evidence="1">The sequence shown here is derived from an EMBL/GenBank/DDBJ whole genome shotgun (WGS) entry which is preliminary data.</text>
</comment>
<dbReference type="AlphaFoldDB" id="A0A7J9LP55"/>
<proteinExistence type="predicted"/>
<keyword evidence="2" id="KW-1185">Reference proteome</keyword>
<accession>A0A7J9LP55</accession>
<gene>
    <name evidence="1" type="ORF">Goshw_018458</name>
</gene>
<dbReference type="OrthoDB" id="438440at2759"/>
<evidence type="ECO:0000313" key="2">
    <source>
        <dbReference type="Proteomes" id="UP000593576"/>
    </source>
</evidence>
<evidence type="ECO:0000313" key="1">
    <source>
        <dbReference type="EMBL" id="MBA0860523.1"/>
    </source>
</evidence>
<sequence length="211" mass="23490">MERVFSLNIVSTVISHSTPTCVSKELAERCSGFVTTIVMQPLIWKQSTLQFFEQWKALIQCWRGYASSGLYCLKRNVENHAESSNNNGQEYFSSWKRHPGVHFLGIASPPLPTSKKGMAEQELAVLFTPWANPRVASSIQGKVKPPPIDTPNIKIKPTRVSTSLYNSPNLSLKVNILTNGPITGFTSLPLLGLPAKDNEIDLILKHFWVPS</sequence>
<reference evidence="1 2" key="1">
    <citation type="journal article" date="2019" name="Genome Biol. Evol.">
        <title>Insights into the evolution of the New World diploid cottons (Gossypium, subgenus Houzingenia) based on genome sequencing.</title>
        <authorList>
            <person name="Grover C.E."/>
            <person name="Arick M.A. 2nd"/>
            <person name="Thrash A."/>
            <person name="Conover J.L."/>
            <person name="Sanders W.S."/>
            <person name="Peterson D.G."/>
            <person name="Frelichowski J.E."/>
            <person name="Scheffler J.A."/>
            <person name="Scheffler B.E."/>
            <person name="Wendel J.F."/>
        </authorList>
    </citation>
    <scope>NUCLEOTIDE SEQUENCE [LARGE SCALE GENOMIC DNA]</scope>
    <source>
        <strain evidence="1">1</strain>
        <tissue evidence="1">Leaf</tissue>
    </source>
</reference>
<organism evidence="1 2">
    <name type="scientific">Gossypium schwendimanii</name>
    <name type="common">Cotton</name>
    <dbReference type="NCBI Taxonomy" id="34291"/>
    <lineage>
        <taxon>Eukaryota</taxon>
        <taxon>Viridiplantae</taxon>
        <taxon>Streptophyta</taxon>
        <taxon>Embryophyta</taxon>
        <taxon>Tracheophyta</taxon>
        <taxon>Spermatophyta</taxon>
        <taxon>Magnoliopsida</taxon>
        <taxon>eudicotyledons</taxon>
        <taxon>Gunneridae</taxon>
        <taxon>Pentapetalae</taxon>
        <taxon>rosids</taxon>
        <taxon>malvids</taxon>
        <taxon>Malvales</taxon>
        <taxon>Malvaceae</taxon>
        <taxon>Malvoideae</taxon>
        <taxon>Gossypium</taxon>
    </lineage>
</organism>